<gene>
    <name evidence="1" type="ORF">N42_1221</name>
</gene>
<organism evidence="1 2">
    <name type="scientific">Lactococcus lactis subsp. lactis</name>
    <name type="common">Streptococcus lactis</name>
    <dbReference type="NCBI Taxonomy" id="1360"/>
    <lineage>
        <taxon>Bacteria</taxon>
        <taxon>Bacillati</taxon>
        <taxon>Bacillota</taxon>
        <taxon>Bacilli</taxon>
        <taxon>Lactobacillales</taxon>
        <taxon>Streptococcaceae</taxon>
        <taxon>Lactococcus</taxon>
    </lineage>
</organism>
<dbReference type="EMBL" id="LKLW01000074">
    <property type="protein sequence ID" value="KSU27253.1"/>
    <property type="molecule type" value="Genomic_DNA"/>
</dbReference>
<protein>
    <submittedName>
        <fullName evidence="1">Uncharacterized protein</fullName>
    </submittedName>
</protein>
<dbReference type="AlphaFoldDB" id="A0A0V8EMV9"/>
<accession>A0A0V8EMV9</accession>
<reference evidence="2" key="1">
    <citation type="submission" date="2015-10" db="EMBL/GenBank/DDBJ databases">
        <title>Draft Genome Sequences of 11 Lactococcus lactis subspecies cremoris strains.</title>
        <authorList>
            <person name="Wels M."/>
            <person name="Backus L."/>
            <person name="Boekhorst J."/>
            <person name="Dijkstra A."/>
            <person name="Beerthuizen M."/>
            <person name="Kelly W."/>
            <person name="Siezen R."/>
            <person name="Bachmann H."/>
            <person name="Van Hijum S."/>
        </authorList>
    </citation>
    <scope>NUCLEOTIDE SEQUENCE [LARGE SCALE GENOMIC DNA]</scope>
    <source>
        <strain evidence="2">N42</strain>
    </source>
</reference>
<proteinExistence type="predicted"/>
<comment type="caution">
    <text evidence="1">The sequence shown here is derived from an EMBL/GenBank/DDBJ whole genome shotgun (WGS) entry which is preliminary data.</text>
</comment>
<name>A0A0V8EMV9_LACLL</name>
<sequence>MTLRKLSDEEKQEINNLDLTHEDMYKMLKAQPDIEIKNITIEALFKDDDLLAVTPQFDDISNLEAVNILLNVLVADAKQNTDIENFIKTIISIWGTYDEAEGKL</sequence>
<evidence type="ECO:0000313" key="2">
    <source>
        <dbReference type="Proteomes" id="UP000052991"/>
    </source>
</evidence>
<dbReference type="Proteomes" id="UP000052991">
    <property type="component" value="Unassembled WGS sequence"/>
</dbReference>
<dbReference type="RefSeq" id="WP_058212816.1">
    <property type="nucleotide sequence ID" value="NZ_CP129292.1"/>
</dbReference>
<dbReference type="PATRIC" id="fig|1360.116.peg.1487"/>
<evidence type="ECO:0000313" key="1">
    <source>
        <dbReference type="EMBL" id="KSU27253.1"/>
    </source>
</evidence>